<evidence type="ECO:0000256" key="1">
    <source>
        <dbReference type="SAM" id="MobiDB-lite"/>
    </source>
</evidence>
<evidence type="ECO:0000313" key="3">
    <source>
        <dbReference type="Proteomes" id="UP001465668"/>
    </source>
</evidence>
<sequence>MNTAVGPNVDAAFQDHSPHSATGLAPQPRHIEPVLYRGVPMSQDPVGATLRVLDFMRSCFWSLQEPYQTRESRKMQHENYRLAIRETRECVTLWRRPNIPIASVFFLALYEMSVNLESNDKTWQIHLDGLLTILQSRPRITNTRAEYEVSSSLIAAVEIFNCSANIWHSLAGFSISDSGKGWLAINLVVLQLRKLVTEFDVLFGRTSSPRKIDMQKLRKSFREVNQNLALLPSIINPRLTELKTIYGPGQGPDMSPEGTPKHPPFLDDCCQEPYSDAICTLIWNEYRTALIITSSVLLRTGAYLHSGSNYKQTKEYRDLSQTIHHAVDSICGSLPAHSPKTTLDQPVAILHGLLFLWPLHCASGAPGIAESQREWIRGILLSIGMQTHIPKALALAIDDGGPILSDILAGMILINAGLLDDREGVTRLPLLAVLR</sequence>
<dbReference type="Proteomes" id="UP001465668">
    <property type="component" value="Unassembled WGS sequence"/>
</dbReference>
<dbReference type="PANTHER" id="PTHR38791">
    <property type="entry name" value="ZN(II)2CYS6 TRANSCRIPTION FACTOR (EUROFUNG)-RELATED-RELATED"/>
    <property type="match status" value="1"/>
</dbReference>
<feature type="region of interest" description="Disordered" evidence="1">
    <location>
        <begin position="1"/>
        <end position="26"/>
    </location>
</feature>
<name>A0ABR2Y255_9PEZI</name>
<reference evidence="2 3" key="1">
    <citation type="submission" date="2024-02" db="EMBL/GenBank/DDBJ databases">
        <title>First draft genome assembly of two strains of Seiridium cardinale.</title>
        <authorList>
            <person name="Emiliani G."/>
            <person name="Scali E."/>
        </authorList>
    </citation>
    <scope>NUCLEOTIDE SEQUENCE [LARGE SCALE GENOMIC DNA]</scope>
    <source>
        <strain evidence="2 3">BM-138-000479</strain>
    </source>
</reference>
<evidence type="ECO:0000313" key="2">
    <source>
        <dbReference type="EMBL" id="KAK9780167.1"/>
    </source>
</evidence>
<gene>
    <name evidence="2" type="ORF">SCAR479_02804</name>
</gene>
<proteinExistence type="predicted"/>
<protein>
    <submittedName>
        <fullName evidence="2">Zn(2)-C6 fungal-type domain-containing protein</fullName>
    </submittedName>
</protein>
<accession>A0ABR2Y255</accession>
<dbReference type="InterPro" id="IPR053175">
    <property type="entry name" value="DHMBA_Reg_Transcription_Factor"/>
</dbReference>
<comment type="caution">
    <text evidence="2">The sequence shown here is derived from an EMBL/GenBank/DDBJ whole genome shotgun (WGS) entry which is preliminary data.</text>
</comment>
<organism evidence="2 3">
    <name type="scientific">Seiridium cardinale</name>
    <dbReference type="NCBI Taxonomy" id="138064"/>
    <lineage>
        <taxon>Eukaryota</taxon>
        <taxon>Fungi</taxon>
        <taxon>Dikarya</taxon>
        <taxon>Ascomycota</taxon>
        <taxon>Pezizomycotina</taxon>
        <taxon>Sordariomycetes</taxon>
        <taxon>Xylariomycetidae</taxon>
        <taxon>Amphisphaeriales</taxon>
        <taxon>Sporocadaceae</taxon>
        <taxon>Seiridium</taxon>
    </lineage>
</organism>
<dbReference type="EMBL" id="JARVKM010000007">
    <property type="protein sequence ID" value="KAK9780167.1"/>
    <property type="molecule type" value="Genomic_DNA"/>
</dbReference>
<keyword evidence="3" id="KW-1185">Reference proteome</keyword>